<evidence type="ECO:0000313" key="11">
    <source>
        <dbReference type="Proteomes" id="UP000289437"/>
    </source>
</evidence>
<dbReference type="NCBIfam" id="TIGR01853">
    <property type="entry name" value="lipid_A_lpxD"/>
    <property type="match status" value="1"/>
</dbReference>
<dbReference type="Gene3D" id="2.160.10.10">
    <property type="entry name" value="Hexapeptide repeat proteins"/>
    <property type="match status" value="1"/>
</dbReference>
<dbReference type="CDD" id="cd03352">
    <property type="entry name" value="LbH_LpxD"/>
    <property type="match status" value="1"/>
</dbReference>
<keyword evidence="3 7" id="KW-0808">Transferase</keyword>
<keyword evidence="4 7" id="KW-0677">Repeat</keyword>
<evidence type="ECO:0000259" key="8">
    <source>
        <dbReference type="Pfam" id="PF04613"/>
    </source>
</evidence>
<dbReference type="RefSeq" id="WP_128914014.1">
    <property type="nucleotide sequence ID" value="NZ_RDSM01000002.1"/>
</dbReference>
<gene>
    <name evidence="7" type="primary">lpxD</name>
    <name evidence="10" type="ORF">GRAN_3434</name>
</gene>
<dbReference type="Pfam" id="PF25087">
    <property type="entry name" value="GMPPB_C"/>
    <property type="match status" value="1"/>
</dbReference>
<evidence type="ECO:0000256" key="5">
    <source>
        <dbReference type="ARBA" id="ARBA00023098"/>
    </source>
</evidence>
<keyword evidence="5 7" id="KW-0443">Lipid metabolism</keyword>
<protein>
    <recommendedName>
        <fullName evidence="7">UDP-3-O-acylglucosamine N-acyltransferase</fullName>
        <ecNumber evidence="7">2.3.1.191</ecNumber>
    </recommendedName>
</protein>
<sequence length="339" mass="35253">MNLSDLARHLDATLHGDPTANITGIAGIEDAGPGHLTFVANPKYASLARTTKASAILVEPEFPEIATSTLRLANPYLAFARAIELFYTPPAYAPGIHPTAVIDPTAVIGANAHIGPYAVISANVILGDDAIILAHAVLYPGVRAGSHLFLHAHAIVREHCVLGDHITIQNGAIVGADGFGFARQHGPNQLPGGPWYKIVQSGPAVLEDNVEIQANACIDRASIGETRIQAGAKIDNLVQVGHGSNVGPATLLCAQVGLAGSTTIGKNVILAGQVGVAGHCTIGDGAIATAQSGIPNDVAPGKTVSGYPAIDNRQWLRSVAIFNKLPDIIRELKRRPTNE</sequence>
<feature type="domain" description="Mannose-1-phosphate guanyltransferase C-terminal" evidence="9">
    <location>
        <begin position="97"/>
        <end position="177"/>
    </location>
</feature>
<dbReference type="InterPro" id="IPR020573">
    <property type="entry name" value="UDP_GlcNAc_AcTrfase_non-rep"/>
</dbReference>
<dbReference type="AlphaFoldDB" id="A0A4Q0T077"/>
<dbReference type="EC" id="2.3.1.191" evidence="7"/>
<dbReference type="Gene3D" id="3.40.1390.10">
    <property type="entry name" value="MurE/MurF, N-terminal domain"/>
    <property type="match status" value="1"/>
</dbReference>
<comment type="subunit">
    <text evidence="7">Homotrimer.</text>
</comment>
<dbReference type="SUPFAM" id="SSF51161">
    <property type="entry name" value="Trimeric LpxA-like enzymes"/>
    <property type="match status" value="1"/>
</dbReference>
<evidence type="ECO:0000313" key="10">
    <source>
        <dbReference type="EMBL" id="RXH56577.1"/>
    </source>
</evidence>
<keyword evidence="2 7" id="KW-0441">Lipid A biosynthesis</keyword>
<dbReference type="GO" id="GO:0016020">
    <property type="term" value="C:membrane"/>
    <property type="evidence" value="ECO:0007669"/>
    <property type="project" value="GOC"/>
</dbReference>
<dbReference type="PANTHER" id="PTHR43378">
    <property type="entry name" value="UDP-3-O-ACYLGLUCOSAMINE N-ACYLTRANSFERASE"/>
    <property type="match status" value="1"/>
</dbReference>
<dbReference type="GO" id="GO:0103118">
    <property type="term" value="F:UDP-3-O-[(3R)-3-hydroxyacyl]-glucosamine N-acyltransferase activity"/>
    <property type="evidence" value="ECO:0007669"/>
    <property type="project" value="UniProtKB-EC"/>
</dbReference>
<dbReference type="Pfam" id="PF04613">
    <property type="entry name" value="LpxD"/>
    <property type="match status" value="1"/>
</dbReference>
<dbReference type="InterPro" id="IPR007691">
    <property type="entry name" value="LpxD"/>
</dbReference>
<proteinExistence type="inferred from homology"/>
<dbReference type="InterPro" id="IPR056729">
    <property type="entry name" value="GMPPB_C"/>
</dbReference>
<dbReference type="InterPro" id="IPR011004">
    <property type="entry name" value="Trimer_LpxA-like_sf"/>
</dbReference>
<name>A0A4Q0T077_9BACT</name>
<dbReference type="Proteomes" id="UP000289437">
    <property type="component" value="Unassembled WGS sequence"/>
</dbReference>
<comment type="pathway">
    <text evidence="7">Bacterial outer membrane biogenesis; LPS lipid A biosynthesis.</text>
</comment>
<dbReference type="OrthoDB" id="9784739at2"/>
<comment type="catalytic activity">
    <reaction evidence="7">
        <text>a UDP-3-O-[(3R)-3-hydroxyacyl]-alpha-D-glucosamine + a (3R)-hydroxyacyl-[ACP] = a UDP-2-N,3-O-bis[(3R)-3-hydroxyacyl]-alpha-D-glucosamine + holo-[ACP] + H(+)</text>
        <dbReference type="Rhea" id="RHEA:53836"/>
        <dbReference type="Rhea" id="RHEA-COMP:9685"/>
        <dbReference type="Rhea" id="RHEA-COMP:9945"/>
        <dbReference type="ChEBI" id="CHEBI:15378"/>
        <dbReference type="ChEBI" id="CHEBI:64479"/>
        <dbReference type="ChEBI" id="CHEBI:78827"/>
        <dbReference type="ChEBI" id="CHEBI:137740"/>
        <dbReference type="ChEBI" id="CHEBI:137748"/>
        <dbReference type="EC" id="2.3.1.191"/>
    </reaction>
</comment>
<dbReference type="PANTHER" id="PTHR43378:SF2">
    <property type="entry name" value="UDP-3-O-ACYLGLUCOSAMINE N-ACYLTRANSFERASE 1, MITOCHONDRIAL-RELATED"/>
    <property type="match status" value="1"/>
</dbReference>
<keyword evidence="6 7" id="KW-0012">Acyltransferase</keyword>
<organism evidence="10 11">
    <name type="scientific">Granulicella sibirica</name>
    <dbReference type="NCBI Taxonomy" id="2479048"/>
    <lineage>
        <taxon>Bacteria</taxon>
        <taxon>Pseudomonadati</taxon>
        <taxon>Acidobacteriota</taxon>
        <taxon>Terriglobia</taxon>
        <taxon>Terriglobales</taxon>
        <taxon>Acidobacteriaceae</taxon>
        <taxon>Granulicella</taxon>
    </lineage>
</organism>
<evidence type="ECO:0000256" key="4">
    <source>
        <dbReference type="ARBA" id="ARBA00022737"/>
    </source>
</evidence>
<reference evidence="10 11" key="1">
    <citation type="submission" date="2018-11" db="EMBL/GenBank/DDBJ databases">
        <authorList>
            <person name="Mardanov A.V."/>
            <person name="Ravin N.V."/>
            <person name="Dedysh S.N."/>
        </authorList>
    </citation>
    <scope>NUCLEOTIDE SEQUENCE [LARGE SCALE GENOMIC DNA]</scope>
    <source>
        <strain evidence="10 11">AF10</strain>
    </source>
</reference>
<reference evidence="11" key="2">
    <citation type="submission" date="2019-02" db="EMBL/GenBank/DDBJ databases">
        <title>Granulicella sibirica sp. nov., a psychrotolerant acidobacterium isolated from an organic soil layer in forested tundra, West Siberia.</title>
        <authorList>
            <person name="Oshkin I.Y."/>
            <person name="Kulichevskaya I.S."/>
            <person name="Rijpstra W.I.C."/>
            <person name="Sinninghe Damste J.S."/>
            <person name="Rakitin A.L."/>
            <person name="Ravin N.V."/>
            <person name="Dedysh S.N."/>
        </authorList>
    </citation>
    <scope>NUCLEOTIDE SEQUENCE [LARGE SCALE GENOMIC DNA]</scope>
    <source>
        <strain evidence="11">AF10</strain>
    </source>
</reference>
<dbReference type="NCBIfam" id="NF002060">
    <property type="entry name" value="PRK00892.1"/>
    <property type="match status" value="1"/>
</dbReference>
<accession>A0A4Q0T077</accession>
<comment type="function">
    <text evidence="7">Catalyzes the N-acylation of UDP-3-O-acylglucosamine using 3-hydroxyacyl-ACP as the acyl donor. Is involved in the biosynthesis of lipid A, a phosphorylated glycolipid that anchors the lipopolysaccharide to the outer membrane of the cell.</text>
</comment>
<evidence type="ECO:0000256" key="1">
    <source>
        <dbReference type="ARBA" id="ARBA00022516"/>
    </source>
</evidence>
<keyword evidence="11" id="KW-1185">Reference proteome</keyword>
<dbReference type="EMBL" id="RDSM01000002">
    <property type="protein sequence ID" value="RXH56577.1"/>
    <property type="molecule type" value="Genomic_DNA"/>
</dbReference>
<evidence type="ECO:0000256" key="3">
    <source>
        <dbReference type="ARBA" id="ARBA00022679"/>
    </source>
</evidence>
<feature type="domain" description="UDP-3-O-[3-hydroxymyristoyl] glucosamine N-acyltransferase non-repeat region" evidence="8">
    <location>
        <begin position="21"/>
        <end position="85"/>
    </location>
</feature>
<evidence type="ECO:0000256" key="6">
    <source>
        <dbReference type="ARBA" id="ARBA00023315"/>
    </source>
</evidence>
<feature type="active site" description="Proton acceptor" evidence="7">
    <location>
        <position position="242"/>
    </location>
</feature>
<evidence type="ECO:0000256" key="7">
    <source>
        <dbReference type="HAMAP-Rule" id="MF_00523"/>
    </source>
</evidence>
<comment type="caution">
    <text evidence="10">The sequence shown here is derived from an EMBL/GenBank/DDBJ whole genome shotgun (WGS) entry which is preliminary data.</text>
</comment>
<dbReference type="GO" id="GO:0016410">
    <property type="term" value="F:N-acyltransferase activity"/>
    <property type="evidence" value="ECO:0007669"/>
    <property type="project" value="InterPro"/>
</dbReference>
<dbReference type="GO" id="GO:0009245">
    <property type="term" value="P:lipid A biosynthetic process"/>
    <property type="evidence" value="ECO:0007669"/>
    <property type="project" value="UniProtKB-UniRule"/>
</dbReference>
<comment type="similarity">
    <text evidence="7">Belongs to the transferase hexapeptide repeat family. LpxD subfamily.</text>
</comment>
<dbReference type="UniPathway" id="UPA00973"/>
<keyword evidence="1 7" id="KW-0444">Lipid biosynthesis</keyword>
<evidence type="ECO:0000256" key="2">
    <source>
        <dbReference type="ARBA" id="ARBA00022556"/>
    </source>
</evidence>
<dbReference type="HAMAP" id="MF_00523">
    <property type="entry name" value="LpxD"/>
    <property type="match status" value="1"/>
</dbReference>
<evidence type="ECO:0000259" key="9">
    <source>
        <dbReference type="Pfam" id="PF25087"/>
    </source>
</evidence>